<feature type="transmembrane region" description="Helical" evidence="2">
    <location>
        <begin position="63"/>
        <end position="84"/>
    </location>
</feature>
<feature type="region of interest" description="Disordered" evidence="1">
    <location>
        <begin position="211"/>
        <end position="235"/>
    </location>
</feature>
<feature type="transmembrane region" description="Helical" evidence="2">
    <location>
        <begin position="32"/>
        <end position="51"/>
    </location>
</feature>
<comment type="caution">
    <text evidence="3">The sequence shown here is derived from an EMBL/GenBank/DDBJ whole genome shotgun (WGS) entry which is preliminary data.</text>
</comment>
<protein>
    <submittedName>
        <fullName evidence="3">Uncharacterized protein</fullName>
    </submittedName>
</protein>
<dbReference type="Proteomes" id="UP001359559">
    <property type="component" value="Unassembled WGS sequence"/>
</dbReference>
<accession>A0AAN9Q2Q5</accession>
<sequence length="235" mass="25977">METIPKVFCFGTPAPDHHLLYCKTPKLAHKMAMSRLLWLCTILLLWLAVVVEPRSLHATKSNFPLDVDGVFMVGLLLLVLIPIYDVGPDFERVLLLIVGWGFGAHLCGVRRDSSIASGVDKKDLTILRKERRITELSKSLKAKDRVSKILFGVLRKSVTLNMFSIRINSVRRILGCILFVLIISGGSEARPLNPTIVRGMLGLTSNLTATQPIAEEGGNRDTQRLSPGGPDAHHH</sequence>
<dbReference type="EMBL" id="JAYKXN010000001">
    <property type="protein sequence ID" value="KAK7319787.1"/>
    <property type="molecule type" value="Genomic_DNA"/>
</dbReference>
<keyword evidence="2" id="KW-0472">Membrane</keyword>
<name>A0AAN9Q2Q5_CLITE</name>
<reference evidence="3 4" key="1">
    <citation type="submission" date="2024-01" db="EMBL/GenBank/DDBJ databases">
        <title>The genomes of 5 underutilized Papilionoideae crops provide insights into root nodulation and disease resistance.</title>
        <authorList>
            <person name="Yuan L."/>
        </authorList>
    </citation>
    <scope>NUCLEOTIDE SEQUENCE [LARGE SCALE GENOMIC DNA]</scope>
    <source>
        <strain evidence="3">LY-2023</strain>
        <tissue evidence="3">Leaf</tissue>
    </source>
</reference>
<gene>
    <name evidence="3" type="ORF">RJT34_04512</name>
</gene>
<evidence type="ECO:0000313" key="3">
    <source>
        <dbReference type="EMBL" id="KAK7319787.1"/>
    </source>
</evidence>
<evidence type="ECO:0000256" key="2">
    <source>
        <dbReference type="SAM" id="Phobius"/>
    </source>
</evidence>
<dbReference type="AlphaFoldDB" id="A0AAN9Q2Q5"/>
<organism evidence="3 4">
    <name type="scientific">Clitoria ternatea</name>
    <name type="common">Butterfly pea</name>
    <dbReference type="NCBI Taxonomy" id="43366"/>
    <lineage>
        <taxon>Eukaryota</taxon>
        <taxon>Viridiplantae</taxon>
        <taxon>Streptophyta</taxon>
        <taxon>Embryophyta</taxon>
        <taxon>Tracheophyta</taxon>
        <taxon>Spermatophyta</taxon>
        <taxon>Magnoliopsida</taxon>
        <taxon>eudicotyledons</taxon>
        <taxon>Gunneridae</taxon>
        <taxon>Pentapetalae</taxon>
        <taxon>rosids</taxon>
        <taxon>fabids</taxon>
        <taxon>Fabales</taxon>
        <taxon>Fabaceae</taxon>
        <taxon>Papilionoideae</taxon>
        <taxon>50 kb inversion clade</taxon>
        <taxon>NPAAA clade</taxon>
        <taxon>indigoferoid/millettioid clade</taxon>
        <taxon>Phaseoleae</taxon>
        <taxon>Clitoria</taxon>
    </lineage>
</organism>
<keyword evidence="2" id="KW-0812">Transmembrane</keyword>
<evidence type="ECO:0000256" key="1">
    <source>
        <dbReference type="SAM" id="MobiDB-lite"/>
    </source>
</evidence>
<keyword evidence="2" id="KW-1133">Transmembrane helix</keyword>
<proteinExistence type="predicted"/>
<evidence type="ECO:0000313" key="4">
    <source>
        <dbReference type="Proteomes" id="UP001359559"/>
    </source>
</evidence>
<keyword evidence="4" id="KW-1185">Reference proteome</keyword>